<evidence type="ECO:0000256" key="2">
    <source>
        <dbReference type="ARBA" id="ARBA00023015"/>
    </source>
</evidence>
<keyword evidence="4" id="KW-0804">Transcription</keyword>
<accession>A0A5C5FXI6</accession>
<keyword evidence="8" id="KW-1185">Reference proteome</keyword>
<keyword evidence="3" id="KW-0238">DNA-binding</keyword>
<comment type="subcellular location">
    <subcellularLocation>
        <location evidence="1">Nucleus</location>
    </subcellularLocation>
</comment>
<dbReference type="Proteomes" id="UP000311382">
    <property type="component" value="Unassembled WGS sequence"/>
</dbReference>
<feature type="compositionally biased region" description="Low complexity" evidence="6">
    <location>
        <begin position="542"/>
        <end position="553"/>
    </location>
</feature>
<dbReference type="GO" id="GO:0005634">
    <property type="term" value="C:nucleus"/>
    <property type="evidence" value="ECO:0007669"/>
    <property type="project" value="UniProtKB-SubCell"/>
</dbReference>
<dbReference type="GO" id="GO:0000976">
    <property type="term" value="F:transcription cis-regulatory region binding"/>
    <property type="evidence" value="ECO:0007669"/>
    <property type="project" value="TreeGrafter"/>
</dbReference>
<reference evidence="7 8" key="1">
    <citation type="submission" date="2019-03" db="EMBL/GenBank/DDBJ databases">
        <title>Rhodosporidium diobovatum UCD-FST 08-225 genome sequencing, assembly, and annotation.</title>
        <authorList>
            <person name="Fakankun I.U."/>
            <person name="Fristensky B."/>
            <person name="Levin D.B."/>
        </authorList>
    </citation>
    <scope>NUCLEOTIDE SEQUENCE [LARGE SCALE GENOMIC DNA]</scope>
    <source>
        <strain evidence="7 8">UCD-FST 08-225</strain>
    </source>
</reference>
<gene>
    <name evidence="7" type="ORF">DMC30DRAFT_394451</name>
</gene>
<protein>
    <recommendedName>
        <fullName evidence="9">Transcription factor domain-containing protein</fullName>
    </recommendedName>
</protein>
<evidence type="ECO:0000256" key="6">
    <source>
        <dbReference type="SAM" id="MobiDB-lite"/>
    </source>
</evidence>
<evidence type="ECO:0000256" key="5">
    <source>
        <dbReference type="ARBA" id="ARBA00023242"/>
    </source>
</evidence>
<dbReference type="EMBL" id="SOZI01000040">
    <property type="protein sequence ID" value="TNY21587.1"/>
    <property type="molecule type" value="Genomic_DNA"/>
</dbReference>
<dbReference type="PANTHER" id="PTHR31845:SF17">
    <property type="entry name" value="ZN(II)2CYS6 TRANSCRIPTION FACTOR (EUROFUNG)"/>
    <property type="match status" value="1"/>
</dbReference>
<organism evidence="7 8">
    <name type="scientific">Rhodotorula diobovata</name>
    <dbReference type="NCBI Taxonomy" id="5288"/>
    <lineage>
        <taxon>Eukaryota</taxon>
        <taxon>Fungi</taxon>
        <taxon>Dikarya</taxon>
        <taxon>Basidiomycota</taxon>
        <taxon>Pucciniomycotina</taxon>
        <taxon>Microbotryomycetes</taxon>
        <taxon>Sporidiobolales</taxon>
        <taxon>Sporidiobolaceae</taxon>
        <taxon>Rhodotorula</taxon>
    </lineage>
</organism>
<name>A0A5C5FXI6_9BASI</name>
<evidence type="ECO:0008006" key="9">
    <source>
        <dbReference type="Google" id="ProtNLM"/>
    </source>
</evidence>
<dbReference type="PANTHER" id="PTHR31845">
    <property type="entry name" value="FINGER DOMAIN PROTEIN, PUTATIVE-RELATED"/>
    <property type="match status" value="1"/>
</dbReference>
<dbReference type="OrthoDB" id="4454541at2759"/>
<evidence type="ECO:0000256" key="4">
    <source>
        <dbReference type="ARBA" id="ARBA00023163"/>
    </source>
</evidence>
<evidence type="ECO:0000313" key="8">
    <source>
        <dbReference type="Proteomes" id="UP000311382"/>
    </source>
</evidence>
<evidence type="ECO:0000256" key="3">
    <source>
        <dbReference type="ARBA" id="ARBA00023125"/>
    </source>
</evidence>
<sequence>MSALMLAEASAASVLASGAAKRQREGALQTQELLKPDWSIASPDVLERGIMTLEECEDEFGIFFANIQPWAALLSLALDRQPLAVRARSPLLFHAILLVSLYYRPRTRSHLARYCAVSSLVDALLAPQILCPQPTDLNHDFVRAVHLLMMFKPVQYARLEACGAVTDASGFESASKMNVCASWMLRLLVSRVSTFIGLPSIADSFAQAFANQHLAPIPDTLVSQERLLLDCVFRELTGALQSGKSANFTPQAACRTTRLFAHLARQPSDVRLAASVELVSHAAEAFALSGVPSSDTLRQFDDALADWTAYWRPRLTPATAPDDAVRWSVFYPYAGFTRLVVRGFLLPAWRAKRDAAAAAAPAGARVGGQEGAAGVVTLSGEERAHIVHAVAVAEEMLLAMTVEGRDLREGVPGTKTDWARAPARLVPDPSVVGLCKWATDSLTCVMFSYPLIFLSKLAEEGLVFGDLSVLAAGASPTAPKAMAPDDKLCRLLELGADLLEAVAPNAVHPARGQAAFLRKVRASRIAPSSGDPTPQMSPRRGSAPSTATATATSDAQPYLSSAHDSLAPPATAFLPYASTAAVDSLAMAYQPTPLNSPPLPATTPVTGGSGLPLNLDALPGLLAGDGWTGGAVGTGVFDDPLIGWML</sequence>
<keyword evidence="5" id="KW-0539">Nucleus</keyword>
<feature type="region of interest" description="Disordered" evidence="6">
    <location>
        <begin position="525"/>
        <end position="562"/>
    </location>
</feature>
<dbReference type="GO" id="GO:0000981">
    <property type="term" value="F:DNA-binding transcription factor activity, RNA polymerase II-specific"/>
    <property type="evidence" value="ECO:0007669"/>
    <property type="project" value="TreeGrafter"/>
</dbReference>
<dbReference type="AlphaFoldDB" id="A0A5C5FXI6"/>
<keyword evidence="2" id="KW-0805">Transcription regulation</keyword>
<evidence type="ECO:0000313" key="7">
    <source>
        <dbReference type="EMBL" id="TNY21587.1"/>
    </source>
</evidence>
<dbReference type="InterPro" id="IPR051089">
    <property type="entry name" value="prtT"/>
</dbReference>
<proteinExistence type="predicted"/>
<comment type="caution">
    <text evidence="7">The sequence shown here is derived from an EMBL/GenBank/DDBJ whole genome shotgun (WGS) entry which is preliminary data.</text>
</comment>
<evidence type="ECO:0000256" key="1">
    <source>
        <dbReference type="ARBA" id="ARBA00004123"/>
    </source>
</evidence>
<dbReference type="STRING" id="5288.A0A5C5FXI6"/>